<dbReference type="InterPro" id="IPR000515">
    <property type="entry name" value="MetI-like"/>
</dbReference>
<evidence type="ECO:0000256" key="6">
    <source>
        <dbReference type="ARBA" id="ARBA00022989"/>
    </source>
</evidence>
<dbReference type="Gene3D" id="1.10.3720.10">
    <property type="entry name" value="MetI-like"/>
    <property type="match status" value="1"/>
</dbReference>
<evidence type="ECO:0000256" key="3">
    <source>
        <dbReference type="ARBA" id="ARBA00022475"/>
    </source>
</evidence>
<evidence type="ECO:0000256" key="8">
    <source>
        <dbReference type="RuleBase" id="RU363032"/>
    </source>
</evidence>
<comment type="subcellular location">
    <subcellularLocation>
        <location evidence="1">Cell inner membrane</location>
        <topology evidence="1">Multi-pass membrane protein</topology>
    </subcellularLocation>
    <subcellularLocation>
        <location evidence="8">Cell membrane</location>
        <topology evidence="8">Multi-pass membrane protein</topology>
    </subcellularLocation>
</comment>
<evidence type="ECO:0000313" key="11">
    <source>
        <dbReference type="Proteomes" id="UP000324020"/>
    </source>
</evidence>
<feature type="transmembrane region" description="Helical" evidence="8">
    <location>
        <begin position="259"/>
        <end position="279"/>
    </location>
</feature>
<dbReference type="EMBL" id="FNBO01000002">
    <property type="protein sequence ID" value="SDF16619.1"/>
    <property type="molecule type" value="Genomic_DNA"/>
</dbReference>
<dbReference type="Pfam" id="PF00528">
    <property type="entry name" value="BPD_transp_1"/>
    <property type="match status" value="1"/>
</dbReference>
<dbReference type="PANTHER" id="PTHR43357">
    <property type="entry name" value="INNER MEMBRANE ABC TRANSPORTER PERMEASE PROTEIN YDCV"/>
    <property type="match status" value="1"/>
</dbReference>
<keyword evidence="3" id="KW-1003">Cell membrane</keyword>
<dbReference type="InterPro" id="IPR035906">
    <property type="entry name" value="MetI-like_sf"/>
</dbReference>
<comment type="similarity">
    <text evidence="8">Belongs to the binding-protein-dependent transport system permease family.</text>
</comment>
<evidence type="ECO:0000256" key="2">
    <source>
        <dbReference type="ARBA" id="ARBA00022448"/>
    </source>
</evidence>
<feature type="transmembrane region" description="Helical" evidence="8">
    <location>
        <begin position="34"/>
        <end position="58"/>
    </location>
</feature>
<gene>
    <name evidence="10" type="ORF">SAMN04488067_102190</name>
</gene>
<feature type="transmembrane region" description="Helical" evidence="8">
    <location>
        <begin position="200"/>
        <end position="221"/>
    </location>
</feature>
<sequence>MATETGEPAEQTSQEYAGRFRNHQRIERLLGKGLYAFAALMLVFLWLPLLIIIFLSFAQSPNLLPFDGLTLSNYQGIAGEPGLRSSVVASFSIATLSAIVATTLGVLASFALTRYRFPLREVYRTFGIIPMVVPGVILGVGLRFYFLTVGLNPSFLATVLTHSLYGLPFVLLIVSARLYTFDESLEEAARDLGADPLTTFRDITFPVIAPAVGAGFLFAWVRSFEDYIRALFVSGINTDPLTQWMFGKITKASAENLNVLNAVSTLVVLAIAVGLAIAMNYGNVTGYVAGTNADDDE</sequence>
<evidence type="ECO:0000313" key="10">
    <source>
        <dbReference type="EMBL" id="SDF16619.1"/>
    </source>
</evidence>
<feature type="domain" description="ABC transmembrane type-1" evidence="9">
    <location>
        <begin position="87"/>
        <end position="278"/>
    </location>
</feature>
<name>A0A1G7IWD7_9EURY</name>
<feature type="transmembrane region" description="Helical" evidence="8">
    <location>
        <begin position="125"/>
        <end position="147"/>
    </location>
</feature>
<dbReference type="PROSITE" id="PS50928">
    <property type="entry name" value="ABC_TM1"/>
    <property type="match status" value="1"/>
</dbReference>
<dbReference type="RefSeq" id="WP_149797719.1">
    <property type="nucleotide sequence ID" value="NZ_FNBO01000002.1"/>
</dbReference>
<dbReference type="PANTHER" id="PTHR43357:SF4">
    <property type="entry name" value="INNER MEMBRANE ABC TRANSPORTER PERMEASE PROTEIN YDCV"/>
    <property type="match status" value="1"/>
</dbReference>
<dbReference type="Proteomes" id="UP000324020">
    <property type="component" value="Unassembled WGS sequence"/>
</dbReference>
<keyword evidence="11" id="KW-1185">Reference proteome</keyword>
<dbReference type="GO" id="GO:0055085">
    <property type="term" value="P:transmembrane transport"/>
    <property type="evidence" value="ECO:0007669"/>
    <property type="project" value="InterPro"/>
</dbReference>
<evidence type="ECO:0000256" key="4">
    <source>
        <dbReference type="ARBA" id="ARBA00022519"/>
    </source>
</evidence>
<evidence type="ECO:0000256" key="7">
    <source>
        <dbReference type="ARBA" id="ARBA00023136"/>
    </source>
</evidence>
<dbReference type="AlphaFoldDB" id="A0A1G7IWD7"/>
<accession>A0A1G7IWD7</accession>
<dbReference type="OrthoDB" id="11163at2157"/>
<dbReference type="GO" id="GO:0005886">
    <property type="term" value="C:plasma membrane"/>
    <property type="evidence" value="ECO:0007669"/>
    <property type="project" value="UniProtKB-SubCell"/>
</dbReference>
<evidence type="ECO:0000256" key="5">
    <source>
        <dbReference type="ARBA" id="ARBA00022692"/>
    </source>
</evidence>
<dbReference type="SUPFAM" id="SSF161098">
    <property type="entry name" value="MetI-like"/>
    <property type="match status" value="1"/>
</dbReference>
<keyword evidence="4" id="KW-0997">Cell inner membrane</keyword>
<keyword evidence="7 8" id="KW-0472">Membrane</keyword>
<evidence type="ECO:0000259" key="9">
    <source>
        <dbReference type="PROSITE" id="PS50928"/>
    </source>
</evidence>
<feature type="transmembrane region" description="Helical" evidence="8">
    <location>
        <begin position="91"/>
        <end position="113"/>
    </location>
</feature>
<evidence type="ECO:0000256" key="1">
    <source>
        <dbReference type="ARBA" id="ARBA00004429"/>
    </source>
</evidence>
<reference evidence="10 11" key="1">
    <citation type="submission" date="2016-10" db="EMBL/GenBank/DDBJ databases">
        <authorList>
            <person name="Varghese N."/>
            <person name="Submissions S."/>
        </authorList>
    </citation>
    <scope>NUCLEOTIDE SEQUENCE [LARGE SCALE GENOMIC DNA]</scope>
    <source>
        <strain evidence="10 11">CGMCC 1.3527</strain>
    </source>
</reference>
<proteinExistence type="inferred from homology"/>
<protein>
    <submittedName>
        <fullName evidence="10">Spermidine/putrescine transport system permease protein</fullName>
    </submittedName>
</protein>
<organism evidence="10 11">
    <name type="scientific">Halorubrum xinjiangense</name>
    <dbReference type="NCBI Taxonomy" id="261291"/>
    <lineage>
        <taxon>Archaea</taxon>
        <taxon>Methanobacteriati</taxon>
        <taxon>Methanobacteriota</taxon>
        <taxon>Stenosarchaea group</taxon>
        <taxon>Halobacteria</taxon>
        <taxon>Halobacteriales</taxon>
        <taxon>Haloferacaceae</taxon>
        <taxon>Halorubrum</taxon>
    </lineage>
</organism>
<keyword evidence="6 8" id="KW-1133">Transmembrane helix</keyword>
<keyword evidence="2 8" id="KW-0813">Transport</keyword>
<keyword evidence="5 8" id="KW-0812">Transmembrane</keyword>
<dbReference type="CDD" id="cd06261">
    <property type="entry name" value="TM_PBP2"/>
    <property type="match status" value="1"/>
</dbReference>